<dbReference type="Proteomes" id="UP000886520">
    <property type="component" value="Chromosome 22"/>
</dbReference>
<reference evidence="2" key="1">
    <citation type="submission" date="2021-01" db="EMBL/GenBank/DDBJ databases">
        <title>Adiantum capillus-veneris genome.</title>
        <authorList>
            <person name="Fang Y."/>
            <person name="Liao Q."/>
        </authorList>
    </citation>
    <scope>NUCLEOTIDE SEQUENCE</scope>
    <source>
        <strain evidence="2">H3</strain>
        <tissue evidence="2">Leaf</tissue>
    </source>
</reference>
<organism evidence="2 3">
    <name type="scientific">Adiantum capillus-veneris</name>
    <name type="common">Maidenhair fern</name>
    <dbReference type="NCBI Taxonomy" id="13818"/>
    <lineage>
        <taxon>Eukaryota</taxon>
        <taxon>Viridiplantae</taxon>
        <taxon>Streptophyta</taxon>
        <taxon>Embryophyta</taxon>
        <taxon>Tracheophyta</taxon>
        <taxon>Polypodiopsida</taxon>
        <taxon>Polypodiidae</taxon>
        <taxon>Polypodiales</taxon>
        <taxon>Pteridineae</taxon>
        <taxon>Pteridaceae</taxon>
        <taxon>Vittarioideae</taxon>
        <taxon>Adiantum</taxon>
    </lineage>
</organism>
<accession>A0A9D4U5C9</accession>
<evidence type="ECO:0000313" key="2">
    <source>
        <dbReference type="EMBL" id="KAI5061881.1"/>
    </source>
</evidence>
<evidence type="ECO:0000313" key="3">
    <source>
        <dbReference type="Proteomes" id="UP000886520"/>
    </source>
</evidence>
<keyword evidence="3" id="KW-1185">Reference proteome</keyword>
<name>A0A9D4U5C9_ADICA</name>
<protein>
    <submittedName>
        <fullName evidence="2">Uncharacterized protein</fullName>
    </submittedName>
</protein>
<dbReference type="EMBL" id="JABFUD020000022">
    <property type="protein sequence ID" value="KAI5061881.1"/>
    <property type="molecule type" value="Genomic_DNA"/>
</dbReference>
<sequence length="109" mass="12301">MGVMKDGDESRDEHASLGEEEECEDEILEVEGLVLRDSDDEGDWSNVSFPTWKSGDKMLVEPEGTFKRLPPFVDIVGPDLGQAPRELTEIQLFFSLFPLDLVDTIVRDE</sequence>
<dbReference type="AlphaFoldDB" id="A0A9D4U5C9"/>
<proteinExistence type="predicted"/>
<gene>
    <name evidence="2" type="ORF">GOP47_0022420</name>
</gene>
<evidence type="ECO:0000256" key="1">
    <source>
        <dbReference type="SAM" id="MobiDB-lite"/>
    </source>
</evidence>
<feature type="region of interest" description="Disordered" evidence="1">
    <location>
        <begin position="1"/>
        <end position="24"/>
    </location>
</feature>
<feature type="compositionally biased region" description="Basic and acidic residues" evidence="1">
    <location>
        <begin position="1"/>
        <end position="17"/>
    </location>
</feature>
<comment type="caution">
    <text evidence="2">The sequence shown here is derived from an EMBL/GenBank/DDBJ whole genome shotgun (WGS) entry which is preliminary data.</text>
</comment>